<feature type="binding site" evidence="10">
    <location>
        <begin position="178"/>
        <end position="185"/>
    </location>
    <ligand>
        <name>ATP</name>
        <dbReference type="ChEBI" id="CHEBI:30616"/>
    </ligand>
</feature>
<dbReference type="Gene3D" id="1.10.10.820">
    <property type="match status" value="1"/>
</dbReference>
<dbReference type="Ensembl" id="ENSTNIT00000020897.1">
    <property type="protein sequence ID" value="ENSTNIP00000020664.1"/>
    <property type="gene ID" value="ENSTNIG00000017520.1"/>
</dbReference>
<evidence type="ECO:0000313" key="14">
    <source>
        <dbReference type="Ensembl" id="ENSTNIP00000020664.1"/>
    </source>
</evidence>
<accession>H3DJG8</accession>
<dbReference type="SMART" id="SM00242">
    <property type="entry name" value="MYSc"/>
    <property type="match status" value="1"/>
</dbReference>
<keyword evidence="2" id="KW-0488">Methylation</keyword>
<dbReference type="HOGENOM" id="CLU_000192_8_1_1"/>
<protein>
    <submittedName>
        <fullName evidence="14">Myosin, heavy chain 10, non-muscle</fullName>
    </submittedName>
</protein>
<evidence type="ECO:0000256" key="3">
    <source>
        <dbReference type="ARBA" id="ARBA00022741"/>
    </source>
</evidence>
<dbReference type="InterPro" id="IPR004009">
    <property type="entry name" value="SH3_Myosin"/>
</dbReference>
<keyword evidence="15" id="KW-1185">Reference proteome</keyword>
<proteinExistence type="inferred from homology"/>
<evidence type="ECO:0000256" key="1">
    <source>
        <dbReference type="ARBA" id="ARBA00008314"/>
    </source>
</evidence>
<keyword evidence="9 10" id="KW-0009">Actin-binding</keyword>
<dbReference type="InterPro" id="IPR014751">
    <property type="entry name" value="XRCC4-like_C"/>
</dbReference>
<dbReference type="GO" id="GO:0000281">
    <property type="term" value="P:mitotic cytokinesis"/>
    <property type="evidence" value="ECO:0007669"/>
    <property type="project" value="TreeGrafter"/>
</dbReference>
<evidence type="ECO:0000256" key="4">
    <source>
        <dbReference type="ARBA" id="ARBA00022840"/>
    </source>
</evidence>
<dbReference type="GO" id="GO:0008360">
    <property type="term" value="P:regulation of cell shape"/>
    <property type="evidence" value="ECO:0007669"/>
    <property type="project" value="TreeGrafter"/>
</dbReference>
<dbReference type="GO" id="GO:0005516">
    <property type="term" value="F:calmodulin binding"/>
    <property type="evidence" value="ECO:0007669"/>
    <property type="project" value="UniProtKB-KW"/>
</dbReference>
<dbReference type="SUPFAM" id="SSF50084">
    <property type="entry name" value="Myosin S1 fragment, N-terminal domain"/>
    <property type="match status" value="1"/>
</dbReference>
<evidence type="ECO:0000256" key="11">
    <source>
        <dbReference type="SAM" id="MobiDB-lite"/>
    </source>
</evidence>
<dbReference type="PROSITE" id="PS50096">
    <property type="entry name" value="IQ"/>
    <property type="match status" value="1"/>
</dbReference>
<dbReference type="PROSITE" id="PS51456">
    <property type="entry name" value="MYOSIN_MOTOR"/>
    <property type="match status" value="1"/>
</dbReference>
<feature type="region of interest" description="Disordered" evidence="11">
    <location>
        <begin position="1887"/>
        <end position="1997"/>
    </location>
</feature>
<feature type="compositionally biased region" description="Basic and acidic residues" evidence="11">
    <location>
        <begin position="1719"/>
        <end position="1729"/>
    </location>
</feature>
<keyword evidence="6" id="KW-0175">Coiled coil</keyword>
<feature type="compositionally biased region" description="Low complexity" evidence="11">
    <location>
        <begin position="1737"/>
        <end position="1747"/>
    </location>
</feature>
<feature type="region of interest" description="Disordered" evidence="11">
    <location>
        <begin position="1715"/>
        <end position="1750"/>
    </location>
</feature>
<dbReference type="PRINTS" id="PR00193">
    <property type="entry name" value="MYOSINHEAVY"/>
</dbReference>
<evidence type="ECO:0000256" key="6">
    <source>
        <dbReference type="ARBA" id="ARBA00023054"/>
    </source>
</evidence>
<dbReference type="GO" id="GO:0005524">
    <property type="term" value="F:ATP binding"/>
    <property type="evidence" value="ECO:0007669"/>
    <property type="project" value="UniProtKB-UniRule"/>
</dbReference>
<dbReference type="FunFam" id="1.20.5.340:FF:000008">
    <property type="entry name" value="Myosin heavy chain 11"/>
    <property type="match status" value="1"/>
</dbReference>
<evidence type="ECO:0000256" key="8">
    <source>
        <dbReference type="ARBA" id="ARBA00023175"/>
    </source>
</evidence>
<dbReference type="GO" id="GO:0031032">
    <property type="term" value="P:actomyosin structure organization"/>
    <property type="evidence" value="ECO:0007669"/>
    <property type="project" value="TreeGrafter"/>
</dbReference>
<reference evidence="15" key="1">
    <citation type="journal article" date="2004" name="Nature">
        <title>Genome duplication in the teleost fish Tetraodon nigroviridis reveals the early vertebrate proto-karyotype.</title>
        <authorList>
            <person name="Jaillon O."/>
            <person name="Aury J.-M."/>
            <person name="Brunet F."/>
            <person name="Petit J.-L."/>
            <person name="Stange-Thomann N."/>
            <person name="Mauceli E."/>
            <person name="Bouneau L."/>
            <person name="Fischer C."/>
            <person name="Ozouf-Costaz C."/>
            <person name="Bernot A."/>
            <person name="Nicaud S."/>
            <person name="Jaffe D."/>
            <person name="Fisher S."/>
            <person name="Lutfalla G."/>
            <person name="Dossat C."/>
            <person name="Segurens B."/>
            <person name="Dasilva C."/>
            <person name="Salanoubat M."/>
            <person name="Levy M."/>
            <person name="Boudet N."/>
            <person name="Castellano S."/>
            <person name="Anthouard V."/>
            <person name="Jubin C."/>
            <person name="Castelli V."/>
            <person name="Katinka M."/>
            <person name="Vacherie B."/>
            <person name="Biemont C."/>
            <person name="Skalli Z."/>
            <person name="Cattolico L."/>
            <person name="Poulain J."/>
            <person name="De Berardinis V."/>
            <person name="Cruaud C."/>
            <person name="Duprat S."/>
            <person name="Brottier P."/>
            <person name="Coutanceau J.-P."/>
            <person name="Gouzy J."/>
            <person name="Parra G."/>
            <person name="Lardier G."/>
            <person name="Chapple C."/>
            <person name="McKernan K.J."/>
            <person name="McEwan P."/>
            <person name="Bosak S."/>
            <person name="Kellis M."/>
            <person name="Volff J.-N."/>
            <person name="Guigo R."/>
            <person name="Zody M.C."/>
            <person name="Mesirov J."/>
            <person name="Lindblad-Toh K."/>
            <person name="Birren B."/>
            <person name="Nusbaum C."/>
            <person name="Kahn D."/>
            <person name="Robinson-Rechavi M."/>
            <person name="Laudet V."/>
            <person name="Schachter V."/>
            <person name="Quetier F."/>
            <person name="Saurin W."/>
            <person name="Scarpelli C."/>
            <person name="Wincker P."/>
            <person name="Lander E.S."/>
            <person name="Weissenbach J."/>
            <person name="Roest Crollius H."/>
        </authorList>
    </citation>
    <scope>NUCLEOTIDE SEQUENCE [LARGE SCALE GENOMIC DNA]</scope>
</reference>
<dbReference type="Gene3D" id="1.20.58.530">
    <property type="match status" value="1"/>
</dbReference>
<reference evidence="14" key="3">
    <citation type="submission" date="2025-09" db="UniProtKB">
        <authorList>
            <consortium name="Ensembl"/>
        </authorList>
    </citation>
    <scope>IDENTIFICATION</scope>
</reference>
<evidence type="ECO:0000256" key="7">
    <source>
        <dbReference type="ARBA" id="ARBA00023123"/>
    </source>
</evidence>
<dbReference type="FunFam" id="1.20.120.720:FF:000002">
    <property type="entry name" value="Myosin heavy chain 10"/>
    <property type="match status" value="1"/>
</dbReference>
<dbReference type="FunFam" id="1.20.5.4820:FF:000002">
    <property type="entry name" value="Myosin heavy chain 10"/>
    <property type="match status" value="1"/>
</dbReference>
<evidence type="ECO:0000256" key="5">
    <source>
        <dbReference type="ARBA" id="ARBA00022860"/>
    </source>
</evidence>
<dbReference type="SUPFAM" id="SSF52540">
    <property type="entry name" value="P-loop containing nucleoside triphosphate hydrolases"/>
    <property type="match status" value="1"/>
</dbReference>
<dbReference type="InterPro" id="IPR001609">
    <property type="entry name" value="Myosin_head_motor_dom-like"/>
</dbReference>
<feature type="region of interest" description="Actin-binding" evidence="10">
    <location>
        <begin position="682"/>
        <end position="704"/>
    </location>
</feature>
<dbReference type="Proteomes" id="UP000007303">
    <property type="component" value="Unassembled WGS sequence"/>
</dbReference>
<dbReference type="Gene3D" id="3.30.70.1590">
    <property type="match status" value="1"/>
</dbReference>
<keyword evidence="5" id="KW-0112">Calmodulin-binding</keyword>
<dbReference type="PANTHER" id="PTHR45615">
    <property type="entry name" value="MYOSIN HEAVY CHAIN, NON-MUSCLE"/>
    <property type="match status" value="1"/>
</dbReference>
<dbReference type="FunFam" id="3.30.70.1590:FF:000001">
    <property type="entry name" value="Myosin heavy chain"/>
    <property type="match status" value="1"/>
</dbReference>
<dbReference type="SUPFAM" id="SSF90257">
    <property type="entry name" value="Myosin rod fragments"/>
    <property type="match status" value="5"/>
</dbReference>
<dbReference type="GeneTree" id="ENSGT00940000155159"/>
<comment type="similarity">
    <text evidence="1 10">Belongs to the TRAFAC class myosin-kinesin ATPase superfamily. Myosin family.</text>
</comment>
<dbReference type="InterPro" id="IPR008989">
    <property type="entry name" value="Myosin_S1_N"/>
</dbReference>
<dbReference type="FunFam" id="1.20.5.340:FF:000007">
    <property type="entry name" value="Myosin heavy chain, non-muscle"/>
    <property type="match status" value="1"/>
</dbReference>
<dbReference type="InterPro" id="IPR027417">
    <property type="entry name" value="P-loop_NTPase"/>
</dbReference>
<evidence type="ECO:0000313" key="15">
    <source>
        <dbReference type="Proteomes" id="UP000007303"/>
    </source>
</evidence>
<keyword evidence="7 10" id="KW-0518">Myosin</keyword>
<dbReference type="GO" id="GO:0016460">
    <property type="term" value="C:myosin II complex"/>
    <property type="evidence" value="ECO:0007669"/>
    <property type="project" value="TreeGrafter"/>
</dbReference>
<dbReference type="InterPro" id="IPR002928">
    <property type="entry name" value="Myosin_tail"/>
</dbReference>
<dbReference type="Gene3D" id="6.10.250.2420">
    <property type="match status" value="1"/>
</dbReference>
<dbReference type="FunFam" id="3.40.850.10:FF:000101">
    <property type="entry name" value="Slow myosin heavy chain 2"/>
    <property type="match status" value="1"/>
</dbReference>
<feature type="domain" description="Myosin N-terminal SH3-like" evidence="13">
    <location>
        <begin position="31"/>
        <end position="81"/>
    </location>
</feature>
<dbReference type="Gene3D" id="2.30.30.360">
    <property type="entry name" value="Myosin S1 fragment, N-terminal"/>
    <property type="match status" value="1"/>
</dbReference>
<dbReference type="Gene3D" id="1.20.5.370">
    <property type="match status" value="1"/>
</dbReference>
<dbReference type="InterPro" id="IPR036961">
    <property type="entry name" value="Kinesin_motor_dom_sf"/>
</dbReference>
<evidence type="ECO:0000256" key="2">
    <source>
        <dbReference type="ARBA" id="ARBA00022481"/>
    </source>
</evidence>
<keyword evidence="4 10" id="KW-0067">ATP-binding</keyword>
<dbReference type="Pfam" id="PF00063">
    <property type="entry name" value="Myosin_head"/>
    <property type="match status" value="1"/>
</dbReference>
<dbReference type="GO" id="GO:0051015">
    <property type="term" value="F:actin filament binding"/>
    <property type="evidence" value="ECO:0007669"/>
    <property type="project" value="InterPro"/>
</dbReference>
<evidence type="ECO:0000256" key="9">
    <source>
        <dbReference type="ARBA" id="ARBA00023203"/>
    </source>
</evidence>
<reference evidence="14" key="2">
    <citation type="submission" date="2025-08" db="UniProtKB">
        <authorList>
            <consortium name="Ensembl"/>
        </authorList>
    </citation>
    <scope>IDENTIFICATION</scope>
</reference>
<organism evidence="14 15">
    <name type="scientific">Tetraodon nigroviridis</name>
    <name type="common">Spotted green pufferfish</name>
    <name type="synonym">Chelonodon nigroviridis</name>
    <dbReference type="NCBI Taxonomy" id="99883"/>
    <lineage>
        <taxon>Eukaryota</taxon>
        <taxon>Metazoa</taxon>
        <taxon>Chordata</taxon>
        <taxon>Craniata</taxon>
        <taxon>Vertebrata</taxon>
        <taxon>Euteleostomi</taxon>
        <taxon>Actinopterygii</taxon>
        <taxon>Neopterygii</taxon>
        <taxon>Teleostei</taxon>
        <taxon>Neoteleostei</taxon>
        <taxon>Acanthomorphata</taxon>
        <taxon>Eupercaria</taxon>
        <taxon>Tetraodontiformes</taxon>
        <taxon>Tetradontoidea</taxon>
        <taxon>Tetraodontidae</taxon>
        <taxon>Tetraodon</taxon>
    </lineage>
</organism>
<name>H3DJG8_TETNG</name>
<dbReference type="FunFam" id="1.20.5.340:FF:000009">
    <property type="entry name" value="myosin-11 isoform X2"/>
    <property type="match status" value="1"/>
</dbReference>
<dbReference type="GO" id="GO:0032982">
    <property type="term" value="C:myosin filament"/>
    <property type="evidence" value="ECO:0007669"/>
    <property type="project" value="TreeGrafter"/>
</dbReference>
<keyword evidence="8 10" id="KW-0505">Motor protein</keyword>
<dbReference type="PANTHER" id="PTHR45615:SF70">
    <property type="entry name" value="MYOSIN-10 ISOFORM X1"/>
    <property type="match status" value="1"/>
</dbReference>
<keyword evidence="3 10" id="KW-0547">Nucleotide-binding</keyword>
<feature type="domain" description="Myosin motor" evidence="12">
    <location>
        <begin position="85"/>
        <end position="804"/>
    </location>
</feature>
<dbReference type="PROSITE" id="PS51844">
    <property type="entry name" value="SH3_LIKE"/>
    <property type="match status" value="1"/>
</dbReference>
<dbReference type="Pfam" id="PF02736">
    <property type="entry name" value="Myosin_N"/>
    <property type="match status" value="1"/>
</dbReference>
<evidence type="ECO:0000256" key="10">
    <source>
        <dbReference type="PROSITE-ProRule" id="PRU00782"/>
    </source>
</evidence>
<dbReference type="FunFam" id="4.10.270.10:FF:000001">
    <property type="entry name" value="Myosin heavy chain, non-muscle"/>
    <property type="match status" value="1"/>
</dbReference>
<dbReference type="GO" id="GO:0005737">
    <property type="term" value="C:cytoplasm"/>
    <property type="evidence" value="ECO:0007669"/>
    <property type="project" value="TreeGrafter"/>
</dbReference>
<dbReference type="Gene3D" id="4.10.270.10">
    <property type="entry name" value="Myosin, subunit A"/>
    <property type="match status" value="1"/>
</dbReference>
<feature type="compositionally biased region" description="Basic and acidic residues" evidence="11">
    <location>
        <begin position="1887"/>
        <end position="1897"/>
    </location>
</feature>
<dbReference type="Pfam" id="PF01576">
    <property type="entry name" value="Myosin_tail_1"/>
    <property type="match status" value="1"/>
</dbReference>
<sequence length="1997" mass="230920">MSQRSGQEDPERYLFVDRALVYNPTAQADWTAKRLVWIPSERHGFEAASVGEERGDEVVVELAENGKKAVVNKDDIQKMNPPKFSKVEDMAELTCLNEASVLHNLKDRYYSGLIYTYSGLFCVVINPYKNLPIYSDNIIEMYRGKKRHEIPPHIYAISESAYRCMLQDREDQSILCTGESGAGKTENTKKVIQYLAHVASSHRGRKEHSLPGELERQLLQANPILESFGNAKTVKNDNSSRFGKFIRINFDVTGYIVGANIETYLLEKSRAIRQAKDERTFHVFYQLLAGAGEHLRMDLLLEGFNSYRFLSNGHVPIPGQQDKENFQETMEAMHIMSFAHEEILSMLKVVSAVLQFGNIVFKKERNTDQASMPDNTAAQKLCHLLGMNVMEFSRAILSPRIKVGRDYVQKAQTKEQADFAIEALAKATYERLFRWLVHRINRALDRTKRQGASFIGILDIAGFEIFQLNSFEQLCINYTNEKLQQLFNHTMFVLEQEEYQREGIEWSFIDFGLDLQPCIDLIERPANPPGVLALLDEECWFPKATDKTFVEKLIQEQGSHGKFQKPRQLKDKADFCIIHYAGRVDYKADEWLMKNMDPLNDNVATLLHQSSDRFVAELWKDDIQSIQRASFYDNVTSLEEPAVDRIVGLDQVAGMSETAFGATYKTKKGMFRTVGQLYKESLTKLMATLRNTNPNFVRCIIPNHEKRAGKLEPHLVLDQLRCNGVLEGIRICRQGFPNRIVFQEFRQRYEILTPSAIPKGFMDGKQACERMIQALELDPNLFRIGQSKIFFRTGVLAHLEEERDLKITDVIIYFQSVCRGYLARRVYAKKQQQLSALKVLQRNCAAYLKLRHWQWWRLFTKVKPLLQVTRQEEEMQAKDEELMKVKEKKLKVENELVEMERKHQQLLEEKNILAEQLHAETELFAEAEEMRVRLLTRKQELEEILHDLESRVEEEEERNQSLQNERKKMQAHIQDLEEQLDEEEAARQKLQLDKVTAEAKIKKMEEENLLLEDHNSKLLKEKKLLDDRISEVTSQLAEEEEKAKNLSKLKNKQELMIVDLEERLKKEEKTRQELEKAKRKLDSELSDLQEQITELQTQSQETRSQLAKKEEETQAALCRSDEETAQKNIALKQVRELQAHLAELQEDLESEKTSRIKAEKLKRDLSEELEALKTELEDTLDTTAAQQELRSKREQEVAELKKAIDEEARNHEAQIQEMRQRHTTALEELSDQLEQARRLKGSLEKNLQNLEGDNKELGTEVKSLQQAKAESEYRRKKVEAQLQELLSRAAEAEKTKAELSERSHGLQVELDNVSASLEESETKGVKLAKEVEKLSSKLQDLEDLQQEETRQKLNLSSQIRQLEVEKNTLVEQQEEDEEARRNLEKQLQMLQAQLSETKKKLDEDVGVMEGLEELRRKLQKDVELTTQRLEEKTIAMDKMDKTKSRLQQELDDLVVDLDHQRQLVSNLEKKQKKFDQLLAEEKSISARYAEERDHAEAEAREKETKTLSMARALEEALDAKEELERLNKQLRAEMEDLMSSKDDVGKNVHELEKSKRTLEQQVEEMRTQLEELEDELQATEDAKLRLEVNMQAMKAQFERDLQAREEQGEEKKRALVKQVREMEAELEDERKQRALAVAGKKKLELDLNELEGQAEAANKGRDEAVKQLRKLQAQVKDYQRELDEARASRDEIFTQAKDNEKKLKSLEAEVLQLQEEQAAAERARRHAEQERDELAEEISSSTSGKSSLLEEKRRLEARLAQLEEELEEEQGNAELLNDRLRKATLQVDGLSSELAAERNAGQKSENARQQLERHNKELKAKLVELEGTVKSKFKASISALEAKLLQLEEQLEQEAKERAAANKTLRRSEKKLKEVLLQVEDERRHADQYKEQMEKANSRLKQLKRQLEEAEEEATRANASRRKLQRELDEAGEASEALSRELTSLKNRLRRGGPVGSFPGRSGRHQLHLEGGSVEVSDEDADSQAGDLNEAQTSSVE</sequence>
<evidence type="ECO:0000259" key="12">
    <source>
        <dbReference type="PROSITE" id="PS51456"/>
    </source>
</evidence>
<dbReference type="Gene3D" id="3.40.850.10">
    <property type="entry name" value="Kinesin motor domain"/>
    <property type="match status" value="1"/>
</dbReference>
<dbReference type="GO" id="GO:0000146">
    <property type="term" value="F:microfilament motor activity"/>
    <property type="evidence" value="ECO:0007669"/>
    <property type="project" value="TreeGrafter"/>
</dbReference>
<evidence type="ECO:0000259" key="13">
    <source>
        <dbReference type="PROSITE" id="PS51844"/>
    </source>
</evidence>
<dbReference type="FunFam" id="2.30.30.360:FF:000001">
    <property type="entry name" value="Myosin heavy chain"/>
    <property type="match status" value="1"/>
</dbReference>
<dbReference type="Gene3D" id="1.20.120.720">
    <property type="entry name" value="Myosin VI head, motor domain, U50 subdomain"/>
    <property type="match status" value="1"/>
</dbReference>
<dbReference type="FunFam" id="1.10.10.820:FF:000002">
    <property type="entry name" value="Myosin heavy chain 10"/>
    <property type="match status" value="1"/>
</dbReference>
<dbReference type="Gene3D" id="1.20.5.340">
    <property type="match status" value="4"/>
</dbReference>